<accession>A0A1F6CQ15</accession>
<feature type="binding site" evidence="3">
    <location>
        <position position="224"/>
    </location>
    <ligand>
        <name>a divalent metal cation</name>
        <dbReference type="ChEBI" id="CHEBI:60240"/>
        <label>1</label>
    </ligand>
</feature>
<proteinExistence type="predicted"/>
<dbReference type="AlphaFoldDB" id="A0A1F6CQ15"/>
<organism evidence="4 5">
    <name type="scientific">Candidatus Kaiserbacteria bacterium RIFCSPHIGHO2_01_FULL_54_36b</name>
    <dbReference type="NCBI Taxonomy" id="1798483"/>
    <lineage>
        <taxon>Bacteria</taxon>
        <taxon>Candidatus Kaiseribacteriota</taxon>
    </lineage>
</organism>
<keyword evidence="2" id="KW-0378">Hydrolase</keyword>
<evidence type="ECO:0000313" key="4">
    <source>
        <dbReference type="EMBL" id="OGG50972.1"/>
    </source>
</evidence>
<reference evidence="4 5" key="1">
    <citation type="journal article" date="2016" name="Nat. Commun.">
        <title>Thousands of microbial genomes shed light on interconnected biogeochemical processes in an aquifer system.</title>
        <authorList>
            <person name="Anantharaman K."/>
            <person name="Brown C.T."/>
            <person name="Hug L.A."/>
            <person name="Sharon I."/>
            <person name="Castelle C.J."/>
            <person name="Probst A.J."/>
            <person name="Thomas B.C."/>
            <person name="Singh A."/>
            <person name="Wilkins M.J."/>
            <person name="Karaoz U."/>
            <person name="Brodie E.L."/>
            <person name="Williams K.H."/>
            <person name="Hubbard S.S."/>
            <person name="Banfield J.F."/>
        </authorList>
    </citation>
    <scope>NUCLEOTIDE SEQUENCE [LARGE SCALE GENOMIC DNA]</scope>
</reference>
<sequence>MDARYFDAHCHVQFDSYDADREALIERMRERGVAGIVVGVDLESSKQAVALAERYEHLYVSVGLHPNREPNESFDAAEYRTLATHPKVVAIGECGLDYYRPAQVDEELKRKQQELLKQQIALAVELDKPLIIHSRPSKGTQDAYQDLIAILKEPLLSNDRTKTGIPGAKRLRGDIHFFVGGVEEMRKLVALGFTVSFTAVITFARDYDEVIRATPLESILAETDAPYVPPTNRARGSRNDPFAVEDVVAKLSLIRGEDLETVRQATLANSQRLFGLPSPL</sequence>
<evidence type="ECO:0000256" key="1">
    <source>
        <dbReference type="ARBA" id="ARBA00022723"/>
    </source>
</evidence>
<feature type="binding site" evidence="3">
    <location>
        <position position="133"/>
    </location>
    <ligand>
        <name>a divalent metal cation</name>
        <dbReference type="ChEBI" id="CHEBI:60240"/>
        <label>2</label>
    </ligand>
</feature>
<dbReference type="GO" id="GO:0046872">
    <property type="term" value="F:metal ion binding"/>
    <property type="evidence" value="ECO:0007669"/>
    <property type="project" value="UniProtKB-KW"/>
</dbReference>
<dbReference type="GO" id="GO:0005829">
    <property type="term" value="C:cytosol"/>
    <property type="evidence" value="ECO:0007669"/>
    <property type="project" value="TreeGrafter"/>
</dbReference>
<dbReference type="EMBL" id="MFKW01000041">
    <property type="protein sequence ID" value="OGG50972.1"/>
    <property type="molecule type" value="Genomic_DNA"/>
</dbReference>
<protein>
    <recommendedName>
        <fullName evidence="6">Hydrolase TatD</fullName>
    </recommendedName>
</protein>
<dbReference type="PANTHER" id="PTHR46124:SF2">
    <property type="entry name" value="D-AMINOACYL-TRNA DEACYLASE"/>
    <property type="match status" value="1"/>
</dbReference>
<keyword evidence="1 3" id="KW-0479">Metal-binding</keyword>
<evidence type="ECO:0000256" key="3">
    <source>
        <dbReference type="PIRSR" id="PIRSR005902-1"/>
    </source>
</evidence>
<dbReference type="Gene3D" id="3.20.20.140">
    <property type="entry name" value="Metal-dependent hydrolases"/>
    <property type="match status" value="1"/>
</dbReference>
<dbReference type="Proteomes" id="UP000176445">
    <property type="component" value="Unassembled WGS sequence"/>
</dbReference>
<comment type="caution">
    <text evidence="4">The sequence shown here is derived from an EMBL/GenBank/DDBJ whole genome shotgun (WGS) entry which is preliminary data.</text>
</comment>
<dbReference type="FunFam" id="3.20.20.140:FF:000005">
    <property type="entry name" value="TatD family hydrolase"/>
    <property type="match status" value="1"/>
</dbReference>
<feature type="binding site" evidence="3">
    <location>
        <position position="93"/>
    </location>
    <ligand>
        <name>a divalent metal cation</name>
        <dbReference type="ChEBI" id="CHEBI:60240"/>
        <label>1</label>
    </ligand>
</feature>
<feature type="binding site" evidence="3">
    <location>
        <position position="176"/>
    </location>
    <ligand>
        <name>a divalent metal cation</name>
        <dbReference type="ChEBI" id="CHEBI:60240"/>
        <label>2</label>
    </ligand>
</feature>
<dbReference type="PIRSF" id="PIRSF005902">
    <property type="entry name" value="DNase_TatD"/>
    <property type="match status" value="1"/>
</dbReference>
<dbReference type="CDD" id="cd01310">
    <property type="entry name" value="TatD_DNAse"/>
    <property type="match status" value="1"/>
</dbReference>
<dbReference type="GO" id="GO:0016788">
    <property type="term" value="F:hydrolase activity, acting on ester bonds"/>
    <property type="evidence" value="ECO:0007669"/>
    <property type="project" value="InterPro"/>
</dbReference>
<name>A0A1F6CQ15_9BACT</name>
<evidence type="ECO:0008006" key="6">
    <source>
        <dbReference type="Google" id="ProtNLM"/>
    </source>
</evidence>
<evidence type="ECO:0000313" key="5">
    <source>
        <dbReference type="Proteomes" id="UP000176445"/>
    </source>
</evidence>
<feature type="binding site" evidence="3">
    <location>
        <position position="9"/>
    </location>
    <ligand>
        <name>a divalent metal cation</name>
        <dbReference type="ChEBI" id="CHEBI:60240"/>
        <label>1</label>
    </ligand>
</feature>
<evidence type="ECO:0000256" key="2">
    <source>
        <dbReference type="ARBA" id="ARBA00022801"/>
    </source>
</evidence>
<dbReference type="Pfam" id="PF01026">
    <property type="entry name" value="TatD_DNase"/>
    <property type="match status" value="1"/>
</dbReference>
<gene>
    <name evidence="4" type="ORF">A2704_02660</name>
</gene>
<dbReference type="InterPro" id="IPR032466">
    <property type="entry name" value="Metal_Hydrolase"/>
</dbReference>
<dbReference type="PANTHER" id="PTHR46124">
    <property type="entry name" value="D-AMINOACYL-TRNA DEACYLASE"/>
    <property type="match status" value="1"/>
</dbReference>
<dbReference type="InterPro" id="IPR001130">
    <property type="entry name" value="TatD-like"/>
</dbReference>
<feature type="binding site" evidence="3">
    <location>
        <position position="11"/>
    </location>
    <ligand>
        <name>a divalent metal cation</name>
        <dbReference type="ChEBI" id="CHEBI:60240"/>
        <label>1</label>
    </ligand>
</feature>
<dbReference type="SUPFAM" id="SSF51556">
    <property type="entry name" value="Metallo-dependent hydrolases"/>
    <property type="match status" value="1"/>
</dbReference>